<evidence type="ECO:0000313" key="2">
    <source>
        <dbReference type="EMBL" id="PLW17280.1"/>
    </source>
</evidence>
<proteinExistence type="predicted"/>
<name>A0A2N5SVM4_9BASI</name>
<dbReference type="EMBL" id="PGCI01000754">
    <property type="protein sequence ID" value="PLW17280.1"/>
    <property type="molecule type" value="Genomic_DNA"/>
</dbReference>
<feature type="region of interest" description="Disordered" evidence="1">
    <location>
        <begin position="1"/>
        <end position="46"/>
    </location>
</feature>
<feature type="compositionally biased region" description="Polar residues" evidence="1">
    <location>
        <begin position="19"/>
        <end position="40"/>
    </location>
</feature>
<accession>A0A2N5SVM4</accession>
<gene>
    <name evidence="2" type="ORF">PCASD_18368</name>
</gene>
<organism evidence="2 3">
    <name type="scientific">Puccinia coronata f. sp. avenae</name>
    <dbReference type="NCBI Taxonomy" id="200324"/>
    <lineage>
        <taxon>Eukaryota</taxon>
        <taxon>Fungi</taxon>
        <taxon>Dikarya</taxon>
        <taxon>Basidiomycota</taxon>
        <taxon>Pucciniomycotina</taxon>
        <taxon>Pucciniomycetes</taxon>
        <taxon>Pucciniales</taxon>
        <taxon>Pucciniaceae</taxon>
        <taxon>Puccinia</taxon>
    </lineage>
</organism>
<protein>
    <submittedName>
        <fullName evidence="2">Uncharacterized protein</fullName>
    </submittedName>
</protein>
<comment type="caution">
    <text evidence="2">The sequence shown here is derived from an EMBL/GenBank/DDBJ whole genome shotgun (WGS) entry which is preliminary data.</text>
</comment>
<evidence type="ECO:0000256" key="1">
    <source>
        <dbReference type="SAM" id="MobiDB-lite"/>
    </source>
</evidence>
<dbReference type="AlphaFoldDB" id="A0A2N5SVM4"/>
<sequence length="72" mass="7662">MFGCRAGSASRIPLKKSRTQTLRQPSSTLKSGPTSTTPESSLRACTCEGPQESRVAMRVECDISNISNIASS</sequence>
<evidence type="ECO:0000313" key="3">
    <source>
        <dbReference type="Proteomes" id="UP000235392"/>
    </source>
</evidence>
<dbReference type="Proteomes" id="UP000235392">
    <property type="component" value="Unassembled WGS sequence"/>
</dbReference>
<reference evidence="2 3" key="1">
    <citation type="submission" date="2017-11" db="EMBL/GenBank/DDBJ databases">
        <title>De novo assembly and phasing of dikaryotic genomes from two isolates of Puccinia coronata f. sp. avenae, the causal agent of oat crown rust.</title>
        <authorList>
            <person name="Miller M.E."/>
            <person name="Zhang Y."/>
            <person name="Omidvar V."/>
            <person name="Sperschneider J."/>
            <person name="Schwessinger B."/>
            <person name="Raley C."/>
            <person name="Palmer J.M."/>
            <person name="Garnica D."/>
            <person name="Upadhyaya N."/>
            <person name="Rathjen J."/>
            <person name="Taylor J.M."/>
            <person name="Park R.F."/>
            <person name="Dodds P.N."/>
            <person name="Hirsch C.D."/>
            <person name="Kianian S.F."/>
            <person name="Figueroa M."/>
        </authorList>
    </citation>
    <scope>NUCLEOTIDE SEQUENCE [LARGE SCALE GENOMIC DNA]</scope>
    <source>
        <strain evidence="2">12SD80</strain>
    </source>
</reference>